<comment type="caution">
    <text evidence="11">The sequence shown here is derived from an EMBL/GenBank/DDBJ whole genome shotgun (WGS) entry which is preliminary data.</text>
</comment>
<evidence type="ECO:0000256" key="4">
    <source>
        <dbReference type="ARBA" id="ARBA00022692"/>
    </source>
</evidence>
<keyword evidence="4 9" id="KW-0812">Transmembrane</keyword>
<dbReference type="AlphaFoldDB" id="A0A8J2V5T2"/>
<dbReference type="PANTHER" id="PTHR33910">
    <property type="entry name" value="PROTEIN TRANSLOCASE SUBUNIT SECE"/>
    <property type="match status" value="1"/>
</dbReference>
<accession>A0A8J2V5T2</accession>
<keyword evidence="6 9" id="KW-1133">Transmembrane helix</keyword>
<keyword evidence="12" id="KW-1185">Reference proteome</keyword>
<dbReference type="GO" id="GO:0009306">
    <property type="term" value="P:protein secretion"/>
    <property type="evidence" value="ECO:0007669"/>
    <property type="project" value="UniProtKB-UniRule"/>
</dbReference>
<comment type="similarity">
    <text evidence="9">Belongs to the SecE/SEC61-gamma family.</text>
</comment>
<dbReference type="Proteomes" id="UP000613582">
    <property type="component" value="Unassembled WGS sequence"/>
</dbReference>
<keyword evidence="5 9" id="KW-0653">Protein transport</keyword>
<comment type="subunit">
    <text evidence="9">Component of the Sec protein translocase complex. Heterotrimer consisting of SecY, SecE and SecG subunits. The heterotrimers can form oligomers, although 1 heterotrimer is thought to be able to translocate proteins. Interacts with the ribosome. Interacts with SecDF, and other proteins may be involved. Interacts with SecA.</text>
</comment>
<feature type="compositionally biased region" description="Basic and acidic residues" evidence="10">
    <location>
        <begin position="18"/>
        <end position="28"/>
    </location>
</feature>
<evidence type="ECO:0000256" key="9">
    <source>
        <dbReference type="HAMAP-Rule" id="MF_00422"/>
    </source>
</evidence>
<sequence length="98" mass="11010">MAKKPGKSTKSSSGKSNRGRERDPDIKVTQENAPKKKSVGPVQFWNQVISEGKKVTWTSRNETFASTIMVLIMVVIMSLFFLLVDQLLRIVVQFILGL</sequence>
<dbReference type="GO" id="GO:0008320">
    <property type="term" value="F:protein transmembrane transporter activity"/>
    <property type="evidence" value="ECO:0007669"/>
    <property type="project" value="UniProtKB-UniRule"/>
</dbReference>
<evidence type="ECO:0000256" key="1">
    <source>
        <dbReference type="ARBA" id="ARBA00004370"/>
    </source>
</evidence>
<organism evidence="11 12">
    <name type="scientific">Aquisalinus flavus</name>
    <dbReference type="NCBI Taxonomy" id="1526572"/>
    <lineage>
        <taxon>Bacteria</taxon>
        <taxon>Pseudomonadati</taxon>
        <taxon>Pseudomonadota</taxon>
        <taxon>Alphaproteobacteria</taxon>
        <taxon>Parvularculales</taxon>
        <taxon>Parvularculaceae</taxon>
        <taxon>Aquisalinus</taxon>
    </lineage>
</organism>
<dbReference type="RefSeq" id="WP_188159151.1">
    <property type="nucleotide sequence ID" value="NZ_BMGH01000001.1"/>
</dbReference>
<feature type="region of interest" description="Disordered" evidence="10">
    <location>
        <begin position="1"/>
        <end position="38"/>
    </location>
</feature>
<evidence type="ECO:0000256" key="7">
    <source>
        <dbReference type="ARBA" id="ARBA00023010"/>
    </source>
</evidence>
<evidence type="ECO:0000256" key="2">
    <source>
        <dbReference type="ARBA" id="ARBA00022448"/>
    </source>
</evidence>
<dbReference type="InterPro" id="IPR005807">
    <property type="entry name" value="SecE_bac"/>
</dbReference>
<dbReference type="PANTHER" id="PTHR33910:SF1">
    <property type="entry name" value="PROTEIN TRANSLOCASE SUBUNIT SECE"/>
    <property type="match status" value="1"/>
</dbReference>
<comment type="function">
    <text evidence="9">Essential subunit of the Sec protein translocation channel SecYEG. Clamps together the 2 halves of SecY. May contact the channel plug during translocation.</text>
</comment>
<evidence type="ECO:0000256" key="10">
    <source>
        <dbReference type="SAM" id="MobiDB-lite"/>
    </source>
</evidence>
<dbReference type="HAMAP" id="MF_00422">
    <property type="entry name" value="SecE"/>
    <property type="match status" value="1"/>
</dbReference>
<reference evidence="11" key="2">
    <citation type="submission" date="2020-09" db="EMBL/GenBank/DDBJ databases">
        <authorList>
            <person name="Sun Q."/>
            <person name="Zhou Y."/>
        </authorList>
    </citation>
    <scope>NUCLEOTIDE SEQUENCE</scope>
    <source>
        <strain evidence="11">CGMCC 1.12921</strain>
    </source>
</reference>
<keyword evidence="8 9" id="KW-0472">Membrane</keyword>
<dbReference type="GO" id="GO:0065002">
    <property type="term" value="P:intracellular protein transmembrane transport"/>
    <property type="evidence" value="ECO:0007669"/>
    <property type="project" value="UniProtKB-UniRule"/>
</dbReference>
<dbReference type="NCBIfam" id="TIGR00964">
    <property type="entry name" value="secE_bact"/>
    <property type="match status" value="1"/>
</dbReference>
<gene>
    <name evidence="9" type="primary">secE</name>
    <name evidence="11" type="ORF">GCM10011342_13480</name>
</gene>
<name>A0A8J2V5T2_9PROT</name>
<keyword evidence="3 9" id="KW-1003">Cell membrane</keyword>
<dbReference type="GO" id="GO:0043952">
    <property type="term" value="P:protein transport by the Sec complex"/>
    <property type="evidence" value="ECO:0007669"/>
    <property type="project" value="UniProtKB-UniRule"/>
</dbReference>
<dbReference type="InterPro" id="IPR038379">
    <property type="entry name" value="SecE_sf"/>
</dbReference>
<protein>
    <recommendedName>
        <fullName evidence="9">Protein translocase subunit SecE</fullName>
    </recommendedName>
</protein>
<comment type="subcellular location">
    <subcellularLocation>
        <location evidence="9">Cell membrane</location>
        <topology evidence="9">Single-pass membrane protein</topology>
    </subcellularLocation>
    <subcellularLocation>
        <location evidence="1">Membrane</location>
    </subcellularLocation>
</comment>
<evidence type="ECO:0000256" key="6">
    <source>
        <dbReference type="ARBA" id="ARBA00022989"/>
    </source>
</evidence>
<keyword evidence="2 9" id="KW-0813">Transport</keyword>
<dbReference type="InterPro" id="IPR001901">
    <property type="entry name" value="Translocase_SecE/Sec61-g"/>
</dbReference>
<dbReference type="Pfam" id="PF00584">
    <property type="entry name" value="SecE"/>
    <property type="match status" value="1"/>
</dbReference>
<dbReference type="GO" id="GO:0006605">
    <property type="term" value="P:protein targeting"/>
    <property type="evidence" value="ECO:0007669"/>
    <property type="project" value="UniProtKB-UniRule"/>
</dbReference>
<dbReference type="Gene3D" id="1.20.5.1030">
    <property type="entry name" value="Preprotein translocase secy subunit"/>
    <property type="match status" value="1"/>
</dbReference>
<evidence type="ECO:0000256" key="5">
    <source>
        <dbReference type="ARBA" id="ARBA00022927"/>
    </source>
</evidence>
<keyword evidence="7 9" id="KW-0811">Translocation</keyword>
<evidence type="ECO:0000313" key="11">
    <source>
        <dbReference type="EMBL" id="GGD05867.1"/>
    </source>
</evidence>
<feature type="transmembrane region" description="Helical" evidence="9">
    <location>
        <begin position="63"/>
        <end position="84"/>
    </location>
</feature>
<evidence type="ECO:0000313" key="12">
    <source>
        <dbReference type="Proteomes" id="UP000613582"/>
    </source>
</evidence>
<reference evidence="11" key="1">
    <citation type="journal article" date="2014" name="Int. J. Syst. Evol. Microbiol.">
        <title>Complete genome sequence of Corynebacterium casei LMG S-19264T (=DSM 44701T), isolated from a smear-ripened cheese.</title>
        <authorList>
            <consortium name="US DOE Joint Genome Institute (JGI-PGF)"/>
            <person name="Walter F."/>
            <person name="Albersmeier A."/>
            <person name="Kalinowski J."/>
            <person name="Ruckert C."/>
        </authorList>
    </citation>
    <scope>NUCLEOTIDE SEQUENCE</scope>
    <source>
        <strain evidence="11">CGMCC 1.12921</strain>
    </source>
</reference>
<dbReference type="GO" id="GO:0005886">
    <property type="term" value="C:plasma membrane"/>
    <property type="evidence" value="ECO:0007669"/>
    <property type="project" value="UniProtKB-SubCell"/>
</dbReference>
<evidence type="ECO:0000256" key="3">
    <source>
        <dbReference type="ARBA" id="ARBA00022475"/>
    </source>
</evidence>
<evidence type="ECO:0000256" key="8">
    <source>
        <dbReference type="ARBA" id="ARBA00023136"/>
    </source>
</evidence>
<proteinExistence type="inferred from homology"/>
<dbReference type="EMBL" id="BMGH01000001">
    <property type="protein sequence ID" value="GGD05867.1"/>
    <property type="molecule type" value="Genomic_DNA"/>
</dbReference>